<dbReference type="RefSeq" id="XP_031581080.1">
    <property type="nucleotide sequence ID" value="XM_031725522.1"/>
</dbReference>
<evidence type="ECO:0000313" key="2">
    <source>
        <dbReference type="Proteomes" id="UP000002038"/>
    </source>
</evidence>
<proteinExistence type="predicted"/>
<keyword evidence="2" id="KW-1185">Reference proteome</keyword>
<evidence type="ECO:0000313" key="1">
    <source>
        <dbReference type="EMBL" id="OAT13727.1"/>
    </source>
</evidence>
<dbReference type="GeneID" id="42529441"/>
<dbReference type="OrthoDB" id="4190898at2759"/>
<sequence length="102" mass="10613">LFSESSLNDHTGSYITVLIGGRGGVTTAVRGAGKGLNMDKLTGRRDDTSLQGMATAATAAREAGEEGEEDVTMKAVLLQFIDAAVSIFNQAFLTVMKTTAVS</sequence>
<dbReference type="KEGG" id="bgh:BDBG_17903"/>
<dbReference type="Proteomes" id="UP000002038">
    <property type="component" value="Unassembled WGS sequence"/>
</dbReference>
<gene>
    <name evidence="1" type="ORF">BDBG_17903</name>
</gene>
<dbReference type="VEuPathDB" id="FungiDB:BDBG_17903"/>
<protein>
    <submittedName>
        <fullName evidence="1">Uncharacterized protein</fullName>
    </submittedName>
</protein>
<organism evidence="1 2">
    <name type="scientific">Blastomyces gilchristii (strain SLH14081)</name>
    <name type="common">Blastomyces dermatitidis</name>
    <dbReference type="NCBI Taxonomy" id="559298"/>
    <lineage>
        <taxon>Eukaryota</taxon>
        <taxon>Fungi</taxon>
        <taxon>Dikarya</taxon>
        <taxon>Ascomycota</taxon>
        <taxon>Pezizomycotina</taxon>
        <taxon>Eurotiomycetes</taxon>
        <taxon>Eurotiomycetidae</taxon>
        <taxon>Onygenales</taxon>
        <taxon>Ajellomycetaceae</taxon>
        <taxon>Blastomyces</taxon>
    </lineage>
</organism>
<dbReference type="AlphaFoldDB" id="A0A179V2U4"/>
<dbReference type="EMBL" id="GG657477">
    <property type="protein sequence ID" value="OAT13727.1"/>
    <property type="molecule type" value="Genomic_DNA"/>
</dbReference>
<reference evidence="2" key="1">
    <citation type="journal article" date="2015" name="PLoS Genet.">
        <title>The dynamic genome and transcriptome of the human fungal pathogen Blastomyces and close relative Emmonsia.</title>
        <authorList>
            <person name="Munoz J.F."/>
            <person name="Gauthier G.M."/>
            <person name="Desjardins C.A."/>
            <person name="Gallo J.E."/>
            <person name="Holder J."/>
            <person name="Sullivan T.D."/>
            <person name="Marty A.J."/>
            <person name="Carmen J.C."/>
            <person name="Chen Z."/>
            <person name="Ding L."/>
            <person name="Gujja S."/>
            <person name="Magrini V."/>
            <person name="Misas E."/>
            <person name="Mitreva M."/>
            <person name="Priest M."/>
            <person name="Saif S."/>
            <person name="Whiston E.A."/>
            <person name="Young S."/>
            <person name="Zeng Q."/>
            <person name="Goldman W.E."/>
            <person name="Mardis E.R."/>
            <person name="Taylor J.W."/>
            <person name="McEwen J.G."/>
            <person name="Clay O.K."/>
            <person name="Klein B.S."/>
            <person name="Cuomo C.A."/>
        </authorList>
    </citation>
    <scope>NUCLEOTIDE SEQUENCE [LARGE SCALE GENOMIC DNA]</scope>
    <source>
        <strain evidence="2">SLH14081</strain>
    </source>
</reference>
<accession>A0A179V2U4</accession>
<name>A0A179V2U4_BLAGS</name>
<feature type="non-terminal residue" evidence="1">
    <location>
        <position position="1"/>
    </location>
</feature>